<keyword evidence="1" id="KW-0805">Transcription regulation</keyword>
<accession>A0A0L9TUS5</accession>
<name>A0A0L9TUS5_PHAAN</name>
<evidence type="ECO:0000313" key="4">
    <source>
        <dbReference type="EMBL" id="KOM34338.1"/>
    </source>
</evidence>
<feature type="domain" description="Polycomb protein SUZ12-like zinc finger" evidence="3">
    <location>
        <begin position="14"/>
        <end position="69"/>
    </location>
</feature>
<dbReference type="AlphaFoldDB" id="A0A0L9TUS5"/>
<dbReference type="InterPro" id="IPR057540">
    <property type="entry name" value="Znf_SUZ12"/>
</dbReference>
<evidence type="ECO:0000259" key="3">
    <source>
        <dbReference type="Pfam" id="PF23320"/>
    </source>
</evidence>
<evidence type="ECO:0000256" key="1">
    <source>
        <dbReference type="ARBA" id="ARBA00023015"/>
    </source>
</evidence>
<dbReference type="Gramene" id="KOM34338">
    <property type="protein sequence ID" value="KOM34338"/>
    <property type="gene ID" value="LR48_Vigan02g048800"/>
</dbReference>
<keyword evidence="2" id="KW-0804">Transcription</keyword>
<sequence>MYIWVFSLFSRLKISLTDFTEDFTCPFCLVKCSSFKGLRCHLSSSHDLFNFEFWVSDECHAVNVTVKNDISRSEIVADTVDPRVQTFFYCGKPLKRRTPKDPSSKNAVGLESAFPAGETDILEKDDEPCWQQPPCVAAGVVSSD</sequence>
<dbReference type="PANTHER" id="PTHR22597">
    <property type="entry name" value="POLYCOMB GROUP PROTEIN"/>
    <property type="match status" value="1"/>
</dbReference>
<proteinExistence type="predicted"/>
<dbReference type="GO" id="GO:0031490">
    <property type="term" value="F:chromatin DNA binding"/>
    <property type="evidence" value="ECO:0007669"/>
    <property type="project" value="TreeGrafter"/>
</dbReference>
<dbReference type="EMBL" id="CM003372">
    <property type="protein sequence ID" value="KOM34338.1"/>
    <property type="molecule type" value="Genomic_DNA"/>
</dbReference>
<reference evidence="5" key="1">
    <citation type="journal article" date="2015" name="Proc. Natl. Acad. Sci. U.S.A.">
        <title>Genome sequencing of adzuki bean (Vigna angularis) provides insight into high starch and low fat accumulation and domestication.</title>
        <authorList>
            <person name="Yang K."/>
            <person name="Tian Z."/>
            <person name="Chen C."/>
            <person name="Luo L."/>
            <person name="Zhao B."/>
            <person name="Wang Z."/>
            <person name="Yu L."/>
            <person name="Li Y."/>
            <person name="Sun Y."/>
            <person name="Li W."/>
            <person name="Chen Y."/>
            <person name="Li Y."/>
            <person name="Zhang Y."/>
            <person name="Ai D."/>
            <person name="Zhao J."/>
            <person name="Shang C."/>
            <person name="Ma Y."/>
            <person name="Wu B."/>
            <person name="Wang M."/>
            <person name="Gao L."/>
            <person name="Sun D."/>
            <person name="Zhang P."/>
            <person name="Guo F."/>
            <person name="Wang W."/>
            <person name="Li Y."/>
            <person name="Wang J."/>
            <person name="Varshney R.K."/>
            <person name="Wang J."/>
            <person name="Ling H.Q."/>
            <person name="Wan P."/>
        </authorList>
    </citation>
    <scope>NUCLEOTIDE SEQUENCE</scope>
    <source>
        <strain evidence="5">cv. Jingnong 6</strain>
    </source>
</reference>
<organism evidence="4 5">
    <name type="scientific">Phaseolus angularis</name>
    <name type="common">Azuki bean</name>
    <name type="synonym">Vigna angularis</name>
    <dbReference type="NCBI Taxonomy" id="3914"/>
    <lineage>
        <taxon>Eukaryota</taxon>
        <taxon>Viridiplantae</taxon>
        <taxon>Streptophyta</taxon>
        <taxon>Embryophyta</taxon>
        <taxon>Tracheophyta</taxon>
        <taxon>Spermatophyta</taxon>
        <taxon>Magnoliopsida</taxon>
        <taxon>eudicotyledons</taxon>
        <taxon>Gunneridae</taxon>
        <taxon>Pentapetalae</taxon>
        <taxon>rosids</taxon>
        <taxon>fabids</taxon>
        <taxon>Fabales</taxon>
        <taxon>Fabaceae</taxon>
        <taxon>Papilionoideae</taxon>
        <taxon>50 kb inversion clade</taxon>
        <taxon>NPAAA clade</taxon>
        <taxon>indigoferoid/millettioid clade</taxon>
        <taxon>Phaseoleae</taxon>
        <taxon>Vigna</taxon>
    </lineage>
</organism>
<dbReference type="Proteomes" id="UP000053144">
    <property type="component" value="Chromosome 2"/>
</dbReference>
<dbReference type="GO" id="GO:0005634">
    <property type="term" value="C:nucleus"/>
    <property type="evidence" value="ECO:0007669"/>
    <property type="project" value="TreeGrafter"/>
</dbReference>
<gene>
    <name evidence="4" type="ORF">LR48_Vigan02g048800</name>
</gene>
<evidence type="ECO:0000313" key="5">
    <source>
        <dbReference type="Proteomes" id="UP000053144"/>
    </source>
</evidence>
<dbReference type="STRING" id="3914.A0A0L9TUS5"/>
<evidence type="ECO:0000256" key="2">
    <source>
        <dbReference type="ARBA" id="ARBA00023163"/>
    </source>
</evidence>
<protein>
    <recommendedName>
        <fullName evidence="3">Polycomb protein SUZ12-like zinc finger domain-containing protein</fullName>
    </recommendedName>
</protein>
<dbReference type="Pfam" id="PF23320">
    <property type="entry name" value="Zn_SUZ12"/>
    <property type="match status" value="1"/>
</dbReference>
<dbReference type="PANTHER" id="PTHR22597:SF22">
    <property type="entry name" value="POLYCOMB GROUP PROTEIN EMBRYONIC FLOWER 2-RELATED"/>
    <property type="match status" value="1"/>
</dbReference>